<sequence>MDNDGVCKRFILVDDEYKFFFDHHLSGGDNNSFLPPFDDDNGESVTRNLSLDFSSGDSNRSKLGGGGTEKKPINSRVSQKRKRKEIGSEAEVSRARTRESIQRDNRAAERRKRKMAELESARVSRNQETIQRDNKGKKVSESTKVNTLKDVPLVRAQETIQRDNKARKVSESTKVDTLKDVPLARAIQRDNKGRKVPDSTKVNTLKDAPLVRAQETIQRDNKAKKMSESKVNTLREVPLFRTKEAIRRDNRITERRKKKIDETKAAGTTSRVVHVERVNRAVDKTPRFVPVTQSNKGVSVGNRKKSVVDKDYMSYLTWLVDSLKDSTTVPGPTPPTQNQSTMPPEKDTESCSDDDDDDMIMVSDSPFSGGDSTTPFVVSRSKTVIDLEKDSTEDESISSVFTKELMDELEKPYDEGELLRLSGDVSVKKQVSRCRELRKGRVSNYETHELGHSYLEKVSDFDREYRRVDGDDEARLKLLRGFFFYLKNVTRAGSFKPWLPENQKKL</sequence>
<evidence type="ECO:0000313" key="2">
    <source>
        <dbReference type="EMBL" id="KAG2318150.1"/>
    </source>
</evidence>
<keyword evidence="3" id="KW-1185">Reference proteome</keyword>
<reference evidence="2 3" key="1">
    <citation type="submission" date="2020-02" db="EMBL/GenBank/DDBJ databases">
        <authorList>
            <person name="Ma Q."/>
            <person name="Huang Y."/>
            <person name="Song X."/>
            <person name="Pei D."/>
        </authorList>
    </citation>
    <scope>NUCLEOTIDE SEQUENCE [LARGE SCALE GENOMIC DNA]</scope>
    <source>
        <strain evidence="2">Sxm20200214</strain>
        <tissue evidence="2">Leaf</tissue>
    </source>
</reference>
<evidence type="ECO:0000313" key="3">
    <source>
        <dbReference type="Proteomes" id="UP000886595"/>
    </source>
</evidence>
<feature type="region of interest" description="Disordered" evidence="1">
    <location>
        <begin position="35"/>
        <end position="142"/>
    </location>
</feature>
<comment type="caution">
    <text evidence="2">The sequence shown here is derived from an EMBL/GenBank/DDBJ whole genome shotgun (WGS) entry which is preliminary data.</text>
</comment>
<dbReference type="Proteomes" id="UP000886595">
    <property type="component" value="Unassembled WGS sequence"/>
</dbReference>
<gene>
    <name evidence="2" type="ORF">Bca52824_021272</name>
</gene>
<protein>
    <submittedName>
        <fullName evidence="2">Uncharacterized protein</fullName>
    </submittedName>
</protein>
<feature type="region of interest" description="Disordered" evidence="1">
    <location>
        <begin position="325"/>
        <end position="355"/>
    </location>
</feature>
<proteinExistence type="predicted"/>
<evidence type="ECO:0000256" key="1">
    <source>
        <dbReference type="SAM" id="MobiDB-lite"/>
    </source>
</evidence>
<dbReference type="PANTHER" id="PTHR34194:SF29">
    <property type="entry name" value="F17A17.7 PROTEIN"/>
    <property type="match status" value="1"/>
</dbReference>
<name>A0A8X7VWM8_BRACI</name>
<feature type="compositionally biased region" description="Polar residues" evidence="1">
    <location>
        <begin position="325"/>
        <end position="342"/>
    </location>
</feature>
<feature type="compositionally biased region" description="Polar residues" evidence="1">
    <location>
        <begin position="43"/>
        <end position="58"/>
    </location>
</feature>
<feature type="compositionally biased region" description="Basic and acidic residues" evidence="1">
    <location>
        <begin position="130"/>
        <end position="141"/>
    </location>
</feature>
<dbReference type="OrthoDB" id="298344at2759"/>
<feature type="compositionally biased region" description="Basic and acidic residues" evidence="1">
    <location>
        <begin position="85"/>
        <end position="108"/>
    </location>
</feature>
<dbReference type="AlphaFoldDB" id="A0A8X7VWM8"/>
<organism evidence="2 3">
    <name type="scientific">Brassica carinata</name>
    <name type="common">Ethiopian mustard</name>
    <name type="synonym">Abyssinian cabbage</name>
    <dbReference type="NCBI Taxonomy" id="52824"/>
    <lineage>
        <taxon>Eukaryota</taxon>
        <taxon>Viridiplantae</taxon>
        <taxon>Streptophyta</taxon>
        <taxon>Embryophyta</taxon>
        <taxon>Tracheophyta</taxon>
        <taxon>Spermatophyta</taxon>
        <taxon>Magnoliopsida</taxon>
        <taxon>eudicotyledons</taxon>
        <taxon>Gunneridae</taxon>
        <taxon>Pentapetalae</taxon>
        <taxon>rosids</taxon>
        <taxon>malvids</taxon>
        <taxon>Brassicales</taxon>
        <taxon>Brassicaceae</taxon>
        <taxon>Brassiceae</taxon>
        <taxon>Brassica</taxon>
    </lineage>
</organism>
<dbReference type="PANTHER" id="PTHR34194">
    <property type="entry name" value="F14J8.16 PROTEIN"/>
    <property type="match status" value="1"/>
</dbReference>
<accession>A0A8X7VWM8</accession>
<dbReference type="EMBL" id="JAAMPC010000004">
    <property type="protein sequence ID" value="KAG2318150.1"/>
    <property type="molecule type" value="Genomic_DNA"/>
</dbReference>